<proteinExistence type="predicted"/>
<organism evidence="1 2">
    <name type="scientific">Scophthalmus maximus</name>
    <name type="common">Turbot</name>
    <name type="synonym">Psetta maxima</name>
    <dbReference type="NCBI Taxonomy" id="52904"/>
    <lineage>
        <taxon>Eukaryota</taxon>
        <taxon>Metazoa</taxon>
        <taxon>Chordata</taxon>
        <taxon>Craniata</taxon>
        <taxon>Vertebrata</taxon>
        <taxon>Euteleostomi</taxon>
        <taxon>Actinopterygii</taxon>
        <taxon>Neopterygii</taxon>
        <taxon>Teleostei</taxon>
        <taxon>Neoteleostei</taxon>
        <taxon>Acanthomorphata</taxon>
        <taxon>Carangaria</taxon>
        <taxon>Pleuronectiformes</taxon>
        <taxon>Pleuronectoidei</taxon>
        <taxon>Scophthalmidae</taxon>
        <taxon>Scophthalmus</taxon>
    </lineage>
</organism>
<protein>
    <submittedName>
        <fullName evidence="1">Uncharacterized protein</fullName>
    </submittedName>
</protein>
<reference evidence="1 2" key="1">
    <citation type="submission" date="2017-12" db="EMBL/GenBank/DDBJ databases">
        <title>Integrating genomic resources of turbot (Scophthalmus maximus) in depth evaluation of genetic and physical mapping variation across individuals.</title>
        <authorList>
            <person name="Martinez P."/>
        </authorList>
    </citation>
    <scope>NUCLEOTIDE SEQUENCE [LARGE SCALE GENOMIC DNA]</scope>
</reference>
<dbReference type="AlphaFoldDB" id="A0A2U9CB56"/>
<dbReference type="Proteomes" id="UP000246464">
    <property type="component" value="Chromosome 14"/>
</dbReference>
<keyword evidence="2" id="KW-1185">Reference proteome</keyword>
<dbReference type="EMBL" id="CP026256">
    <property type="protein sequence ID" value="AWP13423.1"/>
    <property type="molecule type" value="Genomic_DNA"/>
</dbReference>
<name>A0A2U9CB56_SCOMX</name>
<evidence type="ECO:0000313" key="2">
    <source>
        <dbReference type="Proteomes" id="UP000246464"/>
    </source>
</evidence>
<evidence type="ECO:0000313" key="1">
    <source>
        <dbReference type="EMBL" id="AWP13423.1"/>
    </source>
</evidence>
<gene>
    <name evidence="1" type="ORF">SMAX5B_018585</name>
</gene>
<accession>A0A2U9CB56</accession>
<sequence>MYSTACNYKKEEEGIHFWKLLGGRGDVCVWLFYRNTSTAGDDSPVSCRGQLAVDEDELGFQRAVQVSVSRPSAE</sequence>